<dbReference type="InParanoid" id="D3BU82"/>
<dbReference type="Gene3D" id="1.10.720.60">
    <property type="match status" value="1"/>
</dbReference>
<keyword evidence="3" id="KW-0486">Methionine biosynthesis</keyword>
<accession>D3BU82</accession>
<proteinExistence type="predicted"/>
<evidence type="ECO:0000313" key="5">
    <source>
        <dbReference type="Proteomes" id="UP000001396"/>
    </source>
</evidence>
<dbReference type="STRING" id="670386.D3BU82"/>
<dbReference type="FunCoup" id="D3BU82">
    <property type="interactions" value="44"/>
</dbReference>
<dbReference type="InterPro" id="IPR006439">
    <property type="entry name" value="HAD-SF_hydro_IA"/>
</dbReference>
<dbReference type="RefSeq" id="XP_020427150.1">
    <property type="nucleotide sequence ID" value="XM_020582450.1"/>
</dbReference>
<dbReference type="CDD" id="cd01629">
    <property type="entry name" value="HAD_EP"/>
    <property type="match status" value="1"/>
</dbReference>
<protein>
    <submittedName>
        <fullName evidence="4">2,3-diketo-5-methylthio-1-phosphopentane enolase</fullName>
    </submittedName>
</protein>
<reference evidence="4 5" key="1">
    <citation type="journal article" date="2011" name="Genome Res.">
        <title>Phylogeny-wide analysis of social amoeba genomes highlights ancient origins for complex intercellular communication.</title>
        <authorList>
            <person name="Heidel A.J."/>
            <person name="Lawal H.M."/>
            <person name="Felder M."/>
            <person name="Schilde C."/>
            <person name="Helps N.R."/>
            <person name="Tunggal B."/>
            <person name="Rivero F."/>
            <person name="John U."/>
            <person name="Schleicher M."/>
            <person name="Eichinger L."/>
            <person name="Platzer M."/>
            <person name="Noegel A.A."/>
            <person name="Schaap P."/>
            <person name="Gloeckner G."/>
        </authorList>
    </citation>
    <scope>NUCLEOTIDE SEQUENCE [LARGE SCALE GENOMIC DNA]</scope>
    <source>
        <strain evidence="5">ATCC 26659 / Pp 5 / PN500</strain>
    </source>
</reference>
<dbReference type="GO" id="GO:0000287">
    <property type="term" value="F:magnesium ion binding"/>
    <property type="evidence" value="ECO:0007669"/>
    <property type="project" value="InterPro"/>
</dbReference>
<evidence type="ECO:0000256" key="2">
    <source>
        <dbReference type="ARBA" id="ARBA00022801"/>
    </source>
</evidence>
<evidence type="ECO:0000256" key="3">
    <source>
        <dbReference type="ARBA" id="ARBA00023167"/>
    </source>
</evidence>
<dbReference type="InterPro" id="IPR036412">
    <property type="entry name" value="HAD-like_sf"/>
</dbReference>
<dbReference type="SFLD" id="SFLDG01133">
    <property type="entry name" value="C1.5.4:_Enolase-phosphatase_Li"/>
    <property type="match status" value="1"/>
</dbReference>
<sequence length="252" mass="27942">MSRLIKNVVIDIEGTTTPITFVHDVLFPYITNNLTRYLSDSWSDSQTIADVNALKSEPLVESVPAIHIDDGNREKSIESVCSNIKAQMSIDRKSTALKQLQGHMWRAAYESKQIAGLLYDDVRPVLERLKQESATPVYIYSSGSIAAQKLLFGYSTAGDCLPLLAGHFDTTIGLKVESSSYTRILEQIKATEQPSETLFITDSQREAIAAKDAGLSVLVSVRPGNPALTPNLTDHIQQITNFNQIYNSFRFN</sequence>
<dbReference type="PANTHER" id="PTHR20371">
    <property type="entry name" value="ENOLASE-PHOSPHATASE E1"/>
    <property type="match status" value="1"/>
</dbReference>
<evidence type="ECO:0000313" key="4">
    <source>
        <dbReference type="EMBL" id="EFA75016.1"/>
    </source>
</evidence>
<dbReference type="Pfam" id="PF00702">
    <property type="entry name" value="Hydrolase"/>
    <property type="match status" value="1"/>
</dbReference>
<dbReference type="SFLD" id="SFLDF00044">
    <property type="entry name" value="enolase-phosphatase"/>
    <property type="match status" value="1"/>
</dbReference>
<keyword evidence="5" id="KW-1185">Reference proteome</keyword>
<comment type="caution">
    <text evidence="4">The sequence shown here is derived from an EMBL/GenBank/DDBJ whole genome shotgun (WGS) entry which is preliminary data.</text>
</comment>
<dbReference type="Gene3D" id="3.40.50.1000">
    <property type="entry name" value="HAD superfamily/HAD-like"/>
    <property type="match status" value="1"/>
</dbReference>
<dbReference type="SFLD" id="SFLDS00003">
    <property type="entry name" value="Haloacid_Dehalogenase"/>
    <property type="match status" value="1"/>
</dbReference>
<evidence type="ECO:0000256" key="1">
    <source>
        <dbReference type="ARBA" id="ARBA00022605"/>
    </source>
</evidence>
<dbReference type="GO" id="GO:0019509">
    <property type="term" value="P:L-methionine salvage from methylthioadenosine"/>
    <property type="evidence" value="ECO:0007669"/>
    <property type="project" value="InterPro"/>
</dbReference>
<keyword evidence="1" id="KW-0028">Amino-acid biosynthesis</keyword>
<keyword evidence="2" id="KW-0378">Hydrolase</keyword>
<dbReference type="InterPro" id="IPR023943">
    <property type="entry name" value="Enolase-ppase_E1"/>
</dbReference>
<dbReference type="GeneID" id="31367169"/>
<dbReference type="NCBIfam" id="TIGR01549">
    <property type="entry name" value="HAD-SF-IA-v1"/>
    <property type="match status" value="1"/>
</dbReference>
<dbReference type="GO" id="GO:0043874">
    <property type="term" value="F:acireductone synthase activity"/>
    <property type="evidence" value="ECO:0007669"/>
    <property type="project" value="InterPro"/>
</dbReference>
<dbReference type="EMBL" id="ADBJ01000059">
    <property type="protein sequence ID" value="EFA75016.1"/>
    <property type="molecule type" value="Genomic_DNA"/>
</dbReference>
<dbReference type="OMA" id="LQGMVWE"/>
<gene>
    <name evidence="4" type="ORF">PPL_11701</name>
</gene>
<organism evidence="4 5">
    <name type="scientific">Heterostelium pallidum (strain ATCC 26659 / Pp 5 / PN500)</name>
    <name type="common">Cellular slime mold</name>
    <name type="synonym">Polysphondylium pallidum</name>
    <dbReference type="NCBI Taxonomy" id="670386"/>
    <lineage>
        <taxon>Eukaryota</taxon>
        <taxon>Amoebozoa</taxon>
        <taxon>Evosea</taxon>
        <taxon>Eumycetozoa</taxon>
        <taxon>Dictyostelia</taxon>
        <taxon>Acytosteliales</taxon>
        <taxon>Acytosteliaceae</taxon>
        <taxon>Heterostelium</taxon>
    </lineage>
</organism>
<dbReference type="SUPFAM" id="SSF56784">
    <property type="entry name" value="HAD-like"/>
    <property type="match status" value="1"/>
</dbReference>
<name>D3BU82_HETP5</name>
<dbReference type="NCBIfam" id="TIGR01691">
    <property type="entry name" value="enolase-ppase"/>
    <property type="match status" value="1"/>
</dbReference>
<dbReference type="Proteomes" id="UP000001396">
    <property type="component" value="Unassembled WGS sequence"/>
</dbReference>
<dbReference type="SFLD" id="SFLDG01129">
    <property type="entry name" value="C1.5:_HAD__Beta-PGM__Phosphata"/>
    <property type="match status" value="1"/>
</dbReference>
<dbReference type="InterPro" id="IPR023214">
    <property type="entry name" value="HAD_sf"/>
</dbReference>
<dbReference type="PANTHER" id="PTHR20371:SF1">
    <property type="entry name" value="ENOLASE-PHOSPHATASE E1"/>
    <property type="match status" value="1"/>
</dbReference>
<dbReference type="AlphaFoldDB" id="D3BU82"/>